<dbReference type="CDD" id="cd00383">
    <property type="entry name" value="trans_reg_C"/>
    <property type="match status" value="1"/>
</dbReference>
<evidence type="ECO:0000256" key="5">
    <source>
        <dbReference type="ARBA" id="ARBA00023163"/>
    </source>
</evidence>
<organism evidence="12 13">
    <name type="scientific">Aerococcus urinae</name>
    <dbReference type="NCBI Taxonomy" id="1376"/>
    <lineage>
        <taxon>Bacteria</taxon>
        <taxon>Bacillati</taxon>
        <taxon>Bacillota</taxon>
        <taxon>Bacilli</taxon>
        <taxon>Lactobacillales</taxon>
        <taxon>Aerococcaceae</taxon>
        <taxon>Aerococcus</taxon>
    </lineage>
</organism>
<dbReference type="PROSITE" id="PS50110">
    <property type="entry name" value="RESPONSE_REGULATORY"/>
    <property type="match status" value="1"/>
</dbReference>
<keyword evidence="2" id="KW-0902">Two-component regulatory system</keyword>
<evidence type="ECO:0000256" key="6">
    <source>
        <dbReference type="PROSITE-ProRule" id="PRU00169"/>
    </source>
</evidence>
<evidence type="ECO:0000259" key="8">
    <source>
        <dbReference type="PROSITE" id="PS50110"/>
    </source>
</evidence>
<dbReference type="Proteomes" id="UP000251923">
    <property type="component" value="Unassembled WGS sequence"/>
</dbReference>
<dbReference type="SUPFAM" id="SSF52172">
    <property type="entry name" value="CheY-like"/>
    <property type="match status" value="1"/>
</dbReference>
<dbReference type="EMBL" id="CP065662">
    <property type="protein sequence ID" value="QPS01128.1"/>
    <property type="molecule type" value="Genomic_DNA"/>
</dbReference>
<evidence type="ECO:0000256" key="4">
    <source>
        <dbReference type="ARBA" id="ARBA00023125"/>
    </source>
</evidence>
<keyword evidence="5" id="KW-0804">Transcription</keyword>
<evidence type="ECO:0000256" key="1">
    <source>
        <dbReference type="ARBA" id="ARBA00022553"/>
    </source>
</evidence>
<dbReference type="EMBL" id="JAOTML010000003">
    <property type="protein sequence ID" value="MCY3053046.1"/>
    <property type="molecule type" value="Genomic_DNA"/>
</dbReference>
<dbReference type="GO" id="GO:0006355">
    <property type="term" value="P:regulation of DNA-templated transcription"/>
    <property type="evidence" value="ECO:0007669"/>
    <property type="project" value="InterPro"/>
</dbReference>
<dbReference type="InterPro" id="IPR011006">
    <property type="entry name" value="CheY-like_superfamily"/>
</dbReference>
<evidence type="ECO:0000259" key="9">
    <source>
        <dbReference type="PROSITE" id="PS51755"/>
    </source>
</evidence>
<feature type="domain" description="Response regulatory" evidence="8">
    <location>
        <begin position="6"/>
        <end position="119"/>
    </location>
</feature>
<evidence type="ECO:0000256" key="2">
    <source>
        <dbReference type="ARBA" id="ARBA00023012"/>
    </source>
</evidence>
<dbReference type="Proteomes" id="UP000594771">
    <property type="component" value="Chromosome"/>
</dbReference>
<feature type="modified residue" description="4-aspartylphosphate" evidence="6">
    <location>
        <position position="55"/>
    </location>
</feature>
<dbReference type="Pfam" id="PF00072">
    <property type="entry name" value="Response_reg"/>
    <property type="match status" value="1"/>
</dbReference>
<dbReference type="Gene3D" id="1.10.10.10">
    <property type="entry name" value="Winged helix-like DNA-binding domain superfamily/Winged helix DNA-binding domain"/>
    <property type="match status" value="1"/>
</dbReference>
<dbReference type="EMBL" id="QMHM01000005">
    <property type="protein sequence ID" value="RAV80482.1"/>
    <property type="molecule type" value="Genomic_DNA"/>
</dbReference>
<dbReference type="PANTHER" id="PTHR48111">
    <property type="entry name" value="REGULATOR OF RPOS"/>
    <property type="match status" value="1"/>
</dbReference>
<dbReference type="Gene3D" id="3.40.50.2300">
    <property type="match status" value="1"/>
</dbReference>
<keyword evidence="3" id="KW-0805">Transcription regulation</keyword>
<evidence type="ECO:0000313" key="13">
    <source>
        <dbReference type="Proteomes" id="UP000251923"/>
    </source>
</evidence>
<evidence type="ECO:0000313" key="12">
    <source>
        <dbReference type="EMBL" id="RAV80482.1"/>
    </source>
</evidence>
<dbReference type="GeneID" id="89333898"/>
<accession>A0A109RFP1</accession>
<dbReference type="GO" id="GO:0000156">
    <property type="term" value="F:phosphorelay response regulator activity"/>
    <property type="evidence" value="ECO:0007669"/>
    <property type="project" value="TreeGrafter"/>
</dbReference>
<dbReference type="GO" id="GO:0032993">
    <property type="term" value="C:protein-DNA complex"/>
    <property type="evidence" value="ECO:0007669"/>
    <property type="project" value="TreeGrafter"/>
</dbReference>
<dbReference type="GO" id="GO:0000976">
    <property type="term" value="F:transcription cis-regulatory region binding"/>
    <property type="evidence" value="ECO:0007669"/>
    <property type="project" value="TreeGrafter"/>
</dbReference>
<reference evidence="11 14" key="2">
    <citation type="submission" date="2020-12" db="EMBL/GenBank/DDBJ databases">
        <title>FDA dAtabase for Regulatory Grade micrObial Sequences (FDA-ARGOS): Supporting development and validation of Infectious Disease Dx tests.</title>
        <authorList>
            <person name="Sproer C."/>
            <person name="Gronow S."/>
            <person name="Severitt S."/>
            <person name="Schroder I."/>
            <person name="Tallon L."/>
            <person name="Sadzewicz L."/>
            <person name="Zhao X."/>
            <person name="Boylan J."/>
            <person name="Ott S."/>
            <person name="Bowen H."/>
            <person name="Vavikolanu K."/>
            <person name="Mehta A."/>
            <person name="Aluvathingal J."/>
            <person name="Nadendla S."/>
            <person name="Lowell S."/>
            <person name="Myers T."/>
            <person name="Yan Y."/>
            <person name="Sichtig H."/>
        </authorList>
    </citation>
    <scope>NUCLEOTIDE SEQUENCE [LARGE SCALE GENOMIC DNA]</scope>
    <source>
        <strain evidence="11 14">FDAARGOS_911</strain>
    </source>
</reference>
<dbReference type="SUPFAM" id="SSF46894">
    <property type="entry name" value="C-terminal effector domain of the bipartite response regulators"/>
    <property type="match status" value="1"/>
</dbReference>
<dbReference type="InterPro" id="IPR001789">
    <property type="entry name" value="Sig_transdc_resp-reg_receiver"/>
</dbReference>
<dbReference type="GO" id="GO:0005829">
    <property type="term" value="C:cytosol"/>
    <property type="evidence" value="ECO:0007669"/>
    <property type="project" value="TreeGrafter"/>
</dbReference>
<dbReference type="InterPro" id="IPR016032">
    <property type="entry name" value="Sig_transdc_resp-reg_C-effctor"/>
</dbReference>
<dbReference type="KEGG" id="aun:AWM73_02940"/>
<evidence type="ECO:0000313" key="11">
    <source>
        <dbReference type="EMBL" id="QPS01128.1"/>
    </source>
</evidence>
<dbReference type="SMART" id="SM00448">
    <property type="entry name" value="REC"/>
    <property type="match status" value="1"/>
</dbReference>
<sequence length="235" mass="27540">MEAKKQILLIDAEEEWVHYLGDELNSENYFATIAHDGPMGLELAHQHQWDLILLDLDLPLLNGLEVMRRLRQEMTVPILVMTQRSSVIDQVSALDQGADGYLIKPLPIEVFLAHIRSILRRMTIEANENHIRQTRLVFRDLLVEKENHLAYRGEEVLDLTKREYDLLVIFMENINKVLSREKLLKDVWGFQSVVETNVVDVYIRYLRNKIDPNRNQKYIQTIRGAGYVMRDEDNS</sequence>
<dbReference type="OrthoDB" id="9790442at2"/>
<feature type="DNA-binding region" description="OmpR/PhoB-type" evidence="7">
    <location>
        <begin position="133"/>
        <end position="231"/>
    </location>
</feature>
<keyword evidence="4 7" id="KW-0238">DNA-binding</keyword>
<reference evidence="12 13" key="1">
    <citation type="submission" date="2018-04" db="EMBL/GenBank/DDBJ databases">
        <title>Aerococcus urinae genomes.</title>
        <authorList>
            <person name="Hilt E."/>
            <person name="Gilbert N.M."/>
            <person name="Thomas-White K."/>
            <person name="Putonti C."/>
            <person name="Lewis A.L."/>
            <person name="Visck K.L."/>
            <person name="Wolfe A.J."/>
        </authorList>
    </citation>
    <scope>NUCLEOTIDE SEQUENCE [LARGE SCALE GENOMIC DNA]</scope>
    <source>
        <strain evidence="12 13">UMB7480</strain>
    </source>
</reference>
<dbReference type="InterPro" id="IPR036388">
    <property type="entry name" value="WH-like_DNA-bd_sf"/>
</dbReference>
<dbReference type="Proteomes" id="UP001069145">
    <property type="component" value="Unassembled WGS sequence"/>
</dbReference>
<dbReference type="OMA" id="SYPRRVW"/>
<dbReference type="InterPro" id="IPR039420">
    <property type="entry name" value="WalR-like"/>
</dbReference>
<dbReference type="InterPro" id="IPR001867">
    <property type="entry name" value="OmpR/PhoB-type_DNA-bd"/>
</dbReference>
<dbReference type="PROSITE" id="PS51755">
    <property type="entry name" value="OMPR_PHOB"/>
    <property type="match status" value="1"/>
</dbReference>
<dbReference type="Pfam" id="PF00486">
    <property type="entry name" value="Trans_reg_C"/>
    <property type="match status" value="1"/>
</dbReference>
<dbReference type="FunFam" id="1.10.10.10:FF:000005">
    <property type="entry name" value="Two-component system response regulator"/>
    <property type="match status" value="1"/>
</dbReference>
<evidence type="ECO:0000313" key="10">
    <source>
        <dbReference type="EMBL" id="MCY3053046.1"/>
    </source>
</evidence>
<evidence type="ECO:0000313" key="15">
    <source>
        <dbReference type="Proteomes" id="UP001069145"/>
    </source>
</evidence>
<dbReference type="PANTHER" id="PTHR48111:SF22">
    <property type="entry name" value="REGULATOR OF RPOS"/>
    <property type="match status" value="1"/>
</dbReference>
<evidence type="ECO:0000313" key="14">
    <source>
        <dbReference type="Proteomes" id="UP000594771"/>
    </source>
</evidence>
<protein>
    <submittedName>
        <fullName evidence="12">DNA-binding response regulator</fullName>
    </submittedName>
    <submittedName>
        <fullName evidence="10">Response regulator transcription factor</fullName>
    </submittedName>
</protein>
<reference evidence="10" key="3">
    <citation type="submission" date="2022-09" db="EMBL/GenBank/DDBJ databases">
        <title>Aerococcus urinae taxonomy study.</title>
        <authorList>
            <person name="Christensen J."/>
            <person name="Senneby E."/>
        </authorList>
    </citation>
    <scope>NUCLEOTIDE SEQUENCE</scope>
    <source>
        <strain evidence="10">NLD-066-U95</strain>
    </source>
</reference>
<name>A0A109RFP1_9LACT</name>
<dbReference type="RefSeq" id="WP_013668854.1">
    <property type="nucleotide sequence ID" value="NZ_CAJHLF010000003.1"/>
</dbReference>
<evidence type="ECO:0000256" key="3">
    <source>
        <dbReference type="ARBA" id="ARBA00023015"/>
    </source>
</evidence>
<feature type="domain" description="OmpR/PhoB-type" evidence="9">
    <location>
        <begin position="133"/>
        <end position="231"/>
    </location>
</feature>
<keyword evidence="15" id="KW-1185">Reference proteome</keyword>
<evidence type="ECO:0000256" key="7">
    <source>
        <dbReference type="PROSITE-ProRule" id="PRU01091"/>
    </source>
</evidence>
<dbReference type="SMART" id="SM00862">
    <property type="entry name" value="Trans_reg_C"/>
    <property type="match status" value="1"/>
</dbReference>
<dbReference type="AlphaFoldDB" id="A0A109RFP1"/>
<keyword evidence="1 6" id="KW-0597">Phosphoprotein</keyword>
<proteinExistence type="predicted"/>
<gene>
    <name evidence="12" type="ORF">DBT54_04090</name>
    <name evidence="11" type="ORF">I6G68_07110</name>
    <name evidence="10" type="ORF">ODY43_03500</name>
</gene>